<dbReference type="Pfam" id="PF02113">
    <property type="entry name" value="Peptidase_S13"/>
    <property type="match status" value="1"/>
</dbReference>
<gene>
    <name evidence="4" type="primary">dacB</name>
    <name evidence="4" type="ORF">RM540_02760</name>
</gene>
<evidence type="ECO:0000313" key="5">
    <source>
        <dbReference type="Proteomes" id="UP001267426"/>
    </source>
</evidence>
<dbReference type="SUPFAM" id="SSF56601">
    <property type="entry name" value="beta-lactamase/transpeptidase-like"/>
    <property type="match status" value="1"/>
</dbReference>
<comment type="similarity">
    <text evidence="1">Belongs to the peptidase S13 family.</text>
</comment>
<evidence type="ECO:0000256" key="1">
    <source>
        <dbReference type="ARBA" id="ARBA00006096"/>
    </source>
</evidence>
<accession>A0ABU3BMY8</accession>
<dbReference type="InterPro" id="IPR000667">
    <property type="entry name" value="Peptidase_S13"/>
</dbReference>
<comment type="caution">
    <text evidence="4">The sequence shown here is derived from an EMBL/GenBank/DDBJ whole genome shotgun (WGS) entry which is preliminary data.</text>
</comment>
<proteinExistence type="inferred from homology"/>
<dbReference type="NCBIfam" id="TIGR00666">
    <property type="entry name" value="PBP4"/>
    <property type="match status" value="1"/>
</dbReference>
<feature type="chain" id="PRO_5045764103" evidence="3">
    <location>
        <begin position="22"/>
        <end position="497"/>
    </location>
</feature>
<keyword evidence="2 4" id="KW-0378">Hydrolase</keyword>
<evidence type="ECO:0000256" key="3">
    <source>
        <dbReference type="SAM" id="SignalP"/>
    </source>
</evidence>
<dbReference type="PANTHER" id="PTHR30023:SF0">
    <property type="entry name" value="PENICILLIN-SENSITIVE CARBOXYPEPTIDASE A"/>
    <property type="match status" value="1"/>
</dbReference>
<name>A0ABU3BMY8_9BACT</name>
<sequence length="497" mass="53507">MPHRFSLAVLLVLLGWAAAPAAQPTRSPDALAGRVDAVLDTRSFDDAYWGGLVVDLETGAVLYERNASKRFVPASNMKLFTTAAALDALGPDFRYTTRLYADGDVQNGTLRGSLVVRGSGDPTFGGRYTGGDLTLVFRQWADSLKAAGIRRVTGSVVGDDDVFDDVSLGEGWSWDDLVWYYGAEVSGLQFAEGTVDVALHGTSPGRPARIEVEPDFGYVRLVNQTTTTSGGGVREGYSRDLGGNVFTLTSSVPAGRVEREALSVVNPTDYFVTTMIGVFRQRGIDVRGEAVDVDEWGRRPQYESLRRIASHQSPRLGAIVAETNTDSNNLYAEHLLRTLGAYTYRGANHQLGSARAGAAAAEPFLRRIGVDPASFRIADGSGLSALNRLTPVGIVAVLRGMHQHADEATRDAFYRSLAVGGLTGTIKNRYSSGDARGNVHAKTGYISGARTLSGYVRAANGHLLAFSLLCNNYTVRTSRVNRAQDQIVELLADYEGQ</sequence>
<evidence type="ECO:0000256" key="2">
    <source>
        <dbReference type="ARBA" id="ARBA00022801"/>
    </source>
</evidence>
<dbReference type="GO" id="GO:0009002">
    <property type="term" value="F:serine-type D-Ala-D-Ala carboxypeptidase activity"/>
    <property type="evidence" value="ECO:0007669"/>
    <property type="project" value="UniProtKB-EC"/>
</dbReference>
<evidence type="ECO:0000313" key="4">
    <source>
        <dbReference type="EMBL" id="MDT0630657.1"/>
    </source>
</evidence>
<dbReference type="Gene3D" id="3.40.710.10">
    <property type="entry name" value="DD-peptidase/beta-lactamase superfamily"/>
    <property type="match status" value="2"/>
</dbReference>
<dbReference type="EC" id="3.4.16.4" evidence="4"/>
<dbReference type="InterPro" id="IPR012338">
    <property type="entry name" value="Beta-lactam/transpept-like"/>
</dbReference>
<keyword evidence="3" id="KW-0732">Signal</keyword>
<keyword evidence="4" id="KW-0121">Carboxypeptidase</keyword>
<dbReference type="Gene3D" id="3.50.80.20">
    <property type="entry name" value="D-Ala-D-Ala carboxypeptidase C, peptidase S13"/>
    <property type="match status" value="1"/>
</dbReference>
<protein>
    <submittedName>
        <fullName evidence="4">D-alanyl-D-alanine carboxypeptidase/D-alanyl-D-alanine-endopeptidase</fullName>
        <ecNumber evidence="4">3.4.16.4</ecNumber>
    </submittedName>
</protein>
<dbReference type="PRINTS" id="PR00922">
    <property type="entry name" value="DADACBPTASE3"/>
</dbReference>
<organism evidence="4 5">
    <name type="scientific">Rubrivirga litoralis</name>
    <dbReference type="NCBI Taxonomy" id="3075598"/>
    <lineage>
        <taxon>Bacteria</taxon>
        <taxon>Pseudomonadati</taxon>
        <taxon>Rhodothermota</taxon>
        <taxon>Rhodothermia</taxon>
        <taxon>Rhodothermales</taxon>
        <taxon>Rubricoccaceae</taxon>
        <taxon>Rubrivirga</taxon>
    </lineage>
</organism>
<reference evidence="4 5" key="1">
    <citation type="submission" date="2023-09" db="EMBL/GenBank/DDBJ databases">
        <authorList>
            <person name="Rey-Velasco X."/>
        </authorList>
    </citation>
    <scope>NUCLEOTIDE SEQUENCE [LARGE SCALE GENOMIC DNA]</scope>
    <source>
        <strain evidence="4 5">F394</strain>
    </source>
</reference>
<dbReference type="EMBL" id="JAVRHT010000003">
    <property type="protein sequence ID" value="MDT0630657.1"/>
    <property type="molecule type" value="Genomic_DNA"/>
</dbReference>
<dbReference type="RefSeq" id="WP_311661914.1">
    <property type="nucleotide sequence ID" value="NZ_JAVRHT010000003.1"/>
</dbReference>
<feature type="signal peptide" evidence="3">
    <location>
        <begin position="1"/>
        <end position="21"/>
    </location>
</feature>
<keyword evidence="4" id="KW-0645">Protease</keyword>
<dbReference type="Proteomes" id="UP001267426">
    <property type="component" value="Unassembled WGS sequence"/>
</dbReference>
<keyword evidence="5" id="KW-1185">Reference proteome</keyword>
<dbReference type="PANTHER" id="PTHR30023">
    <property type="entry name" value="D-ALANYL-D-ALANINE CARBOXYPEPTIDASE"/>
    <property type="match status" value="1"/>
</dbReference>